<evidence type="ECO:0000313" key="2">
    <source>
        <dbReference type="Proteomes" id="UP000499080"/>
    </source>
</evidence>
<protein>
    <submittedName>
        <fullName evidence="1">Uncharacterized protein</fullName>
    </submittedName>
</protein>
<proteinExistence type="predicted"/>
<gene>
    <name evidence="1" type="ORF">AVEN_40414_1</name>
</gene>
<accession>A0A4Y2DD50</accession>
<dbReference type="Proteomes" id="UP000499080">
    <property type="component" value="Unassembled WGS sequence"/>
</dbReference>
<organism evidence="1 2">
    <name type="scientific">Araneus ventricosus</name>
    <name type="common">Orbweaver spider</name>
    <name type="synonym">Epeira ventricosa</name>
    <dbReference type="NCBI Taxonomy" id="182803"/>
    <lineage>
        <taxon>Eukaryota</taxon>
        <taxon>Metazoa</taxon>
        <taxon>Ecdysozoa</taxon>
        <taxon>Arthropoda</taxon>
        <taxon>Chelicerata</taxon>
        <taxon>Arachnida</taxon>
        <taxon>Araneae</taxon>
        <taxon>Araneomorphae</taxon>
        <taxon>Entelegynae</taxon>
        <taxon>Araneoidea</taxon>
        <taxon>Araneidae</taxon>
        <taxon>Araneus</taxon>
    </lineage>
</organism>
<comment type="caution">
    <text evidence="1">The sequence shown here is derived from an EMBL/GenBank/DDBJ whole genome shotgun (WGS) entry which is preliminary data.</text>
</comment>
<reference evidence="1 2" key="1">
    <citation type="journal article" date="2019" name="Sci. Rep.">
        <title>Orb-weaving spider Araneus ventricosus genome elucidates the spidroin gene catalogue.</title>
        <authorList>
            <person name="Kono N."/>
            <person name="Nakamura H."/>
            <person name="Ohtoshi R."/>
            <person name="Moran D.A.P."/>
            <person name="Shinohara A."/>
            <person name="Yoshida Y."/>
            <person name="Fujiwara M."/>
            <person name="Mori M."/>
            <person name="Tomita M."/>
            <person name="Arakawa K."/>
        </authorList>
    </citation>
    <scope>NUCLEOTIDE SEQUENCE [LARGE SCALE GENOMIC DNA]</scope>
</reference>
<sequence length="121" mass="13847">MEHQTVGCIQFKPNLRLDNSEPEIASECVFTVSQHQPIPKFKLWVLWTTSKSTISRLALAPFTSEQCHFAQVQKSFTLLGSLYPNSGEQSRFVQIRVLDFEEAKDQRQTISSDESSKRRLG</sequence>
<name>A0A4Y2DD50_ARAVE</name>
<keyword evidence="2" id="KW-1185">Reference proteome</keyword>
<dbReference type="AlphaFoldDB" id="A0A4Y2DD50"/>
<evidence type="ECO:0000313" key="1">
    <source>
        <dbReference type="EMBL" id="GBM13475.1"/>
    </source>
</evidence>
<dbReference type="EMBL" id="BGPR01000328">
    <property type="protein sequence ID" value="GBM13475.1"/>
    <property type="molecule type" value="Genomic_DNA"/>
</dbReference>